<dbReference type="AlphaFoldDB" id="A0A9J5WT80"/>
<name>A0A9J5WT80_SOLCO</name>
<reference evidence="2 3" key="1">
    <citation type="submission" date="2020-09" db="EMBL/GenBank/DDBJ databases">
        <title>De no assembly of potato wild relative species, Solanum commersonii.</title>
        <authorList>
            <person name="Cho K."/>
        </authorList>
    </citation>
    <scope>NUCLEOTIDE SEQUENCE [LARGE SCALE GENOMIC DNA]</scope>
    <source>
        <strain evidence="2">LZ3.2</strain>
        <tissue evidence="2">Leaf</tissue>
    </source>
</reference>
<evidence type="ECO:0000313" key="2">
    <source>
        <dbReference type="EMBL" id="KAG5578340.1"/>
    </source>
</evidence>
<feature type="chain" id="PRO_5039904621" evidence="1">
    <location>
        <begin position="22"/>
        <end position="109"/>
    </location>
</feature>
<sequence length="109" mass="12588">MQIEVMFSFSWFTLFVSNLHSLKTESRSRCIDLLEKAYNNNNIPSEIPLSGEYGEIDNHVTHRIGTGWMNRKLTSGVLCENVLSRLKELMHPEDESRGNEDVELDVRAF</sequence>
<comment type="caution">
    <text evidence="2">The sequence shown here is derived from an EMBL/GenBank/DDBJ whole genome shotgun (WGS) entry which is preliminary data.</text>
</comment>
<feature type="signal peptide" evidence="1">
    <location>
        <begin position="1"/>
        <end position="21"/>
    </location>
</feature>
<evidence type="ECO:0000313" key="3">
    <source>
        <dbReference type="Proteomes" id="UP000824120"/>
    </source>
</evidence>
<keyword evidence="3" id="KW-1185">Reference proteome</keyword>
<organism evidence="2 3">
    <name type="scientific">Solanum commersonii</name>
    <name type="common">Commerson's wild potato</name>
    <name type="synonym">Commerson's nightshade</name>
    <dbReference type="NCBI Taxonomy" id="4109"/>
    <lineage>
        <taxon>Eukaryota</taxon>
        <taxon>Viridiplantae</taxon>
        <taxon>Streptophyta</taxon>
        <taxon>Embryophyta</taxon>
        <taxon>Tracheophyta</taxon>
        <taxon>Spermatophyta</taxon>
        <taxon>Magnoliopsida</taxon>
        <taxon>eudicotyledons</taxon>
        <taxon>Gunneridae</taxon>
        <taxon>Pentapetalae</taxon>
        <taxon>asterids</taxon>
        <taxon>lamiids</taxon>
        <taxon>Solanales</taxon>
        <taxon>Solanaceae</taxon>
        <taxon>Solanoideae</taxon>
        <taxon>Solaneae</taxon>
        <taxon>Solanum</taxon>
    </lineage>
</organism>
<keyword evidence="1" id="KW-0732">Signal</keyword>
<evidence type="ECO:0000256" key="1">
    <source>
        <dbReference type="SAM" id="SignalP"/>
    </source>
</evidence>
<gene>
    <name evidence="2" type="ORF">H5410_058474</name>
</gene>
<protein>
    <submittedName>
        <fullName evidence="2">Uncharacterized protein</fullName>
    </submittedName>
</protein>
<accession>A0A9J5WT80</accession>
<dbReference type="EMBL" id="JACXVP010000011">
    <property type="protein sequence ID" value="KAG5578340.1"/>
    <property type="molecule type" value="Genomic_DNA"/>
</dbReference>
<proteinExistence type="predicted"/>
<dbReference type="Proteomes" id="UP000824120">
    <property type="component" value="Chromosome 11"/>
</dbReference>